<keyword evidence="2" id="KW-1185">Reference proteome</keyword>
<dbReference type="Proteomes" id="UP001177021">
    <property type="component" value="Unassembled WGS sequence"/>
</dbReference>
<evidence type="ECO:0000313" key="2">
    <source>
        <dbReference type="Proteomes" id="UP001177021"/>
    </source>
</evidence>
<organism evidence="1 2">
    <name type="scientific">Trifolium pratense</name>
    <name type="common">Red clover</name>
    <dbReference type="NCBI Taxonomy" id="57577"/>
    <lineage>
        <taxon>Eukaryota</taxon>
        <taxon>Viridiplantae</taxon>
        <taxon>Streptophyta</taxon>
        <taxon>Embryophyta</taxon>
        <taxon>Tracheophyta</taxon>
        <taxon>Spermatophyta</taxon>
        <taxon>Magnoliopsida</taxon>
        <taxon>eudicotyledons</taxon>
        <taxon>Gunneridae</taxon>
        <taxon>Pentapetalae</taxon>
        <taxon>rosids</taxon>
        <taxon>fabids</taxon>
        <taxon>Fabales</taxon>
        <taxon>Fabaceae</taxon>
        <taxon>Papilionoideae</taxon>
        <taxon>50 kb inversion clade</taxon>
        <taxon>NPAAA clade</taxon>
        <taxon>Hologalegina</taxon>
        <taxon>IRL clade</taxon>
        <taxon>Trifolieae</taxon>
        <taxon>Trifolium</taxon>
    </lineage>
</organism>
<proteinExistence type="predicted"/>
<protein>
    <submittedName>
        <fullName evidence="1">Uncharacterized protein</fullName>
    </submittedName>
</protein>
<sequence length="373" mass="41168">MNGEGDMSVKYHKNSSIMLFGKKIPVPEYHTPATSQKGSQIPANSTTMNDCSNSKQTRIEMPHTQNIEKSKNSSKEENESKVTTSTVEDTMETSSTDQDKVLKKPDKIVQCPRCNSFDTKFCYFNNYNVNQPRHFCRNCHRYWTAGGTMRNVAVGAGRRKNKHIGSQYRNMIVASGGTSTANLETNDSIQHDNGIFLKFGLDVDASANNGMENREESSSLCVSSVTNGYTRGTELSESEQNRSKPLQSYPASSWIIPLNQSWNNVTSMVQSSMQMYPTTVQWCHAPMVANIFTPNIGLQFVPGSYGNGNVSIGSNGCISPSSSTTSNSLCSGNGSPILGKHTRDSVLTDEEKPEMEMRVFAPKALRIDETNLE</sequence>
<reference evidence="1" key="1">
    <citation type="submission" date="2023-10" db="EMBL/GenBank/DDBJ databases">
        <authorList>
            <person name="Rodriguez Cubillos JULIANA M."/>
            <person name="De Vega J."/>
        </authorList>
    </citation>
    <scope>NUCLEOTIDE SEQUENCE</scope>
</reference>
<comment type="caution">
    <text evidence="1">The sequence shown here is derived from an EMBL/GenBank/DDBJ whole genome shotgun (WGS) entry which is preliminary data.</text>
</comment>
<gene>
    <name evidence="1" type="ORF">MILVUS5_LOCUS7644</name>
</gene>
<evidence type="ECO:0000313" key="1">
    <source>
        <dbReference type="EMBL" id="CAJ2637269.1"/>
    </source>
</evidence>
<accession>A0ACB0IZQ0</accession>
<dbReference type="EMBL" id="CASHSV030000013">
    <property type="protein sequence ID" value="CAJ2637269.1"/>
    <property type="molecule type" value="Genomic_DNA"/>
</dbReference>
<name>A0ACB0IZQ0_TRIPR</name>